<dbReference type="PANTHER" id="PTHR10807">
    <property type="entry name" value="MYOTUBULARIN-RELATED"/>
    <property type="match status" value="1"/>
</dbReference>
<keyword evidence="4" id="KW-1185">Reference proteome</keyword>
<comment type="similarity">
    <text evidence="1">Belongs to the protein-tyrosine phosphatase family. Non-receptor class myotubularin subfamily.</text>
</comment>
<dbReference type="InterPro" id="IPR011993">
    <property type="entry name" value="PH-like_dom_sf"/>
</dbReference>
<accession>A0ABQ9FZ25</accession>
<sequence length="210" mass="23863">MLLEEGVDLAPREVDEELVTGLYPPGVDPASLLLHKNIDSVEKKLLGPGGTLTLKCKNFTQLKLEFSSAEDCLNVASSIEQLSNIDDITLFYPFFYRAMFEPLEDGWQMFKPETEYARFKECSEEWRLSYSVMMRSSQPLTGQSNKRCKEDEKLVNSVLGIGKRGYIVDTRSQSNAKAAQSKGGGYEPEAHYSQWRRIHQAVERRQVLPC</sequence>
<dbReference type="PANTHER" id="PTHR10807:SF73">
    <property type="entry name" value="LD06050P"/>
    <property type="match status" value="1"/>
</dbReference>
<dbReference type="InterPro" id="IPR010569">
    <property type="entry name" value="Myotubularin-like_Pase_dom"/>
</dbReference>
<dbReference type="Pfam" id="PF21098">
    <property type="entry name" value="PH-GRAM_MTMR6-like"/>
    <property type="match status" value="1"/>
</dbReference>
<reference evidence="3 4" key="1">
    <citation type="submission" date="2022-12" db="EMBL/GenBank/DDBJ databases">
        <title>Chromosome-level genome of Tegillarca granosa.</title>
        <authorList>
            <person name="Kim J."/>
        </authorList>
    </citation>
    <scope>NUCLEOTIDE SEQUENCE [LARGE SCALE GENOMIC DNA]</scope>
    <source>
        <strain evidence="3">Teg-2019</strain>
        <tissue evidence="3">Adductor muscle</tissue>
    </source>
</reference>
<dbReference type="Pfam" id="PF06602">
    <property type="entry name" value="Myotub-related"/>
    <property type="match status" value="1"/>
</dbReference>
<evidence type="ECO:0000313" key="3">
    <source>
        <dbReference type="EMBL" id="KAJ8322021.1"/>
    </source>
</evidence>
<dbReference type="Gene3D" id="2.30.29.30">
    <property type="entry name" value="Pleckstrin-homology domain (PH domain)/Phosphotyrosine-binding domain (PTB)"/>
    <property type="match status" value="1"/>
</dbReference>
<dbReference type="SUPFAM" id="SSF52799">
    <property type="entry name" value="(Phosphotyrosine protein) phosphatases II"/>
    <property type="match status" value="1"/>
</dbReference>
<evidence type="ECO:0000256" key="1">
    <source>
        <dbReference type="ARBA" id="ARBA00007471"/>
    </source>
</evidence>
<dbReference type="InterPro" id="IPR029021">
    <property type="entry name" value="Prot-tyrosine_phosphatase-like"/>
</dbReference>
<dbReference type="InterPro" id="IPR048994">
    <property type="entry name" value="PH-GRAM_MTMR6-9"/>
</dbReference>
<gene>
    <name evidence="3" type="ORF">KUTeg_000492</name>
</gene>
<protein>
    <recommendedName>
        <fullName evidence="2">Myotubularin phosphatase domain-containing protein</fullName>
    </recommendedName>
</protein>
<name>A0ABQ9FZ25_TEGGR</name>
<dbReference type="EMBL" id="JARBDR010000018">
    <property type="protein sequence ID" value="KAJ8322021.1"/>
    <property type="molecule type" value="Genomic_DNA"/>
</dbReference>
<dbReference type="PROSITE" id="PS51339">
    <property type="entry name" value="PPASE_MYOTUBULARIN"/>
    <property type="match status" value="1"/>
</dbReference>
<feature type="domain" description="Myotubularin phosphatase" evidence="2">
    <location>
        <begin position="131"/>
        <end position="210"/>
    </location>
</feature>
<dbReference type="Proteomes" id="UP001217089">
    <property type="component" value="Unassembled WGS sequence"/>
</dbReference>
<dbReference type="InterPro" id="IPR030564">
    <property type="entry name" value="Myotubularin"/>
</dbReference>
<evidence type="ECO:0000313" key="4">
    <source>
        <dbReference type="Proteomes" id="UP001217089"/>
    </source>
</evidence>
<proteinExistence type="inferred from homology"/>
<comment type="caution">
    <text evidence="3">The sequence shown here is derived from an EMBL/GenBank/DDBJ whole genome shotgun (WGS) entry which is preliminary data.</text>
</comment>
<organism evidence="3 4">
    <name type="scientific">Tegillarca granosa</name>
    <name type="common">Malaysian cockle</name>
    <name type="synonym">Anadara granosa</name>
    <dbReference type="NCBI Taxonomy" id="220873"/>
    <lineage>
        <taxon>Eukaryota</taxon>
        <taxon>Metazoa</taxon>
        <taxon>Spiralia</taxon>
        <taxon>Lophotrochozoa</taxon>
        <taxon>Mollusca</taxon>
        <taxon>Bivalvia</taxon>
        <taxon>Autobranchia</taxon>
        <taxon>Pteriomorphia</taxon>
        <taxon>Arcoida</taxon>
        <taxon>Arcoidea</taxon>
        <taxon>Arcidae</taxon>
        <taxon>Tegillarca</taxon>
    </lineage>
</organism>
<evidence type="ECO:0000259" key="2">
    <source>
        <dbReference type="PROSITE" id="PS51339"/>
    </source>
</evidence>